<organism evidence="3 4">
    <name type="scientific">Fusarium tricinctum</name>
    <dbReference type="NCBI Taxonomy" id="61284"/>
    <lineage>
        <taxon>Eukaryota</taxon>
        <taxon>Fungi</taxon>
        <taxon>Dikarya</taxon>
        <taxon>Ascomycota</taxon>
        <taxon>Pezizomycotina</taxon>
        <taxon>Sordariomycetes</taxon>
        <taxon>Hypocreomycetidae</taxon>
        <taxon>Hypocreales</taxon>
        <taxon>Nectriaceae</taxon>
        <taxon>Fusarium</taxon>
        <taxon>Fusarium tricinctum species complex</taxon>
    </lineage>
</organism>
<reference evidence="3" key="1">
    <citation type="journal article" date="2021" name="Nat. Commun.">
        <title>Genetic determinants of endophytism in the Arabidopsis root mycobiome.</title>
        <authorList>
            <person name="Mesny F."/>
            <person name="Miyauchi S."/>
            <person name="Thiergart T."/>
            <person name="Pickel B."/>
            <person name="Atanasova L."/>
            <person name="Karlsson M."/>
            <person name="Huettel B."/>
            <person name="Barry K.W."/>
            <person name="Haridas S."/>
            <person name="Chen C."/>
            <person name="Bauer D."/>
            <person name="Andreopoulos W."/>
            <person name="Pangilinan J."/>
            <person name="LaButti K."/>
            <person name="Riley R."/>
            <person name="Lipzen A."/>
            <person name="Clum A."/>
            <person name="Drula E."/>
            <person name="Henrissat B."/>
            <person name="Kohler A."/>
            <person name="Grigoriev I.V."/>
            <person name="Martin F.M."/>
            <person name="Hacquard S."/>
        </authorList>
    </citation>
    <scope>NUCLEOTIDE SEQUENCE</scope>
    <source>
        <strain evidence="3">MPI-SDFR-AT-0068</strain>
    </source>
</reference>
<dbReference type="Gene3D" id="3.40.50.300">
    <property type="entry name" value="P-loop containing nucleotide triphosphate hydrolases"/>
    <property type="match status" value="1"/>
</dbReference>
<keyword evidence="4" id="KW-1185">Reference proteome</keyword>
<dbReference type="OrthoDB" id="5103233at2759"/>
<evidence type="ECO:0000313" key="4">
    <source>
        <dbReference type="Proteomes" id="UP000813427"/>
    </source>
</evidence>
<dbReference type="GO" id="GO:0043531">
    <property type="term" value="F:ADP binding"/>
    <property type="evidence" value="ECO:0007669"/>
    <property type="project" value="InterPro"/>
</dbReference>
<feature type="domain" description="NB-ARC" evidence="1">
    <location>
        <begin position="606"/>
        <end position="778"/>
    </location>
</feature>
<proteinExistence type="predicted"/>
<evidence type="ECO:0000313" key="3">
    <source>
        <dbReference type="EMBL" id="KAH7246561.1"/>
    </source>
</evidence>
<evidence type="ECO:0000259" key="1">
    <source>
        <dbReference type="Pfam" id="PF00931"/>
    </source>
</evidence>
<feature type="domain" description="DUF7779" evidence="2">
    <location>
        <begin position="856"/>
        <end position="938"/>
    </location>
</feature>
<dbReference type="InterPro" id="IPR002182">
    <property type="entry name" value="NB-ARC"/>
</dbReference>
<dbReference type="PANTHER" id="PTHR35205">
    <property type="entry name" value="NB-ARC AND TPR DOMAIN PROTEIN"/>
    <property type="match status" value="1"/>
</dbReference>
<dbReference type="Pfam" id="PF25000">
    <property type="entry name" value="DUF7779"/>
    <property type="match status" value="1"/>
</dbReference>
<protein>
    <recommendedName>
        <fullName evidence="5">NB-ARC domain-containing protein</fullName>
    </recommendedName>
</protein>
<dbReference type="SUPFAM" id="SSF52540">
    <property type="entry name" value="P-loop containing nucleoside triphosphate hydrolases"/>
    <property type="match status" value="1"/>
</dbReference>
<sequence>MALHGGLEETLLFRLCAFHSQFQSRKIPLDLIKRACEKKLFWSSSGSLKQIGPVEAGVPHFLLTFWEIYQHSPNTDGIFSDSGYIKLVTINGLRCIELDESYFTLENSNEDDQELAFQCVQTFIHAFPARNVEILGEDVAVRLMPLATSFLLPLLASISTEDIKIWLLPKDKGRTTDYVISLCECLQQIFLLLGRGNPSSPLGFLDRMSDALCDDPSPYSEGSDSIPTIIRMVKASITLEPGQLAAVASGISDERNNAWLGSLFILIPNTQMSEELSKMAGNWNPISKSDPSAMEYLVAVEMLPEEQLNRISTPTSLSGELAIIKGLLLSRKCLHDAAIRVLFDNLPMIITAYGQASLEVGTVAAECANCYNMLRQEGIANKIATRFLALRTSQDLQNRQDWFFLSLSQIDSLIGTGEYHQADLALQSVMAKPSIPTSIFAMSCLRLSKVRRRTAKSLSPKVSLGAAFHLQTGIKLFAQVPTVLQQEILEEVACELATKRYLEGEVQEIQSLVDTVNSHLGTMTIDTTPSQSRYEKTQYSLKQRILHEKDVLRTSSNERQQATNLDDQDTFPATYLSDLSTSNGQGRRKVFMVPHPRHPKFVFRDEVTTITNIMSKRPRAPNICLVYGEAGIGKSSIATEVVYSCHQDFDAIIWIQSGSTSEVNHRLYLIATELRIDGLTDSSDGHVGSRKCMIEWLRQPLARSEFSVRPVEYLVVFDGFGSEEALEPFWPSNSTPCSVLVTARNNFSLPHIRNSYTNPHKIKIEPLSSRQATQLFQYSIGSWNDESRESPYPIFEEHPLAIVKFAEYKKSKRVSAWGIGDDFREELKSYMDCEDFKSQLNHSTSLIMLWFVYFASQKAKDLLDVISFLQESGTPESLLSSYTLPSNTSNELVMTVDEFELARDELLEFSLIWKIHETDTLMTSAYIASLIRYHMTPDGFQSIYATTLSLLHCVWPCITGVPVHVDDCDIEHSVRCSLLWPQIRELKRRSKSIVRLRLSPKTSIECIRVLLDISWCATRSFLYEEADGYLTMASAMFSHLEAVSLLHSEISNDLRESYRLAVIDLRCQFFHHQAWMCLLSGKFDTGLESFNRCLRWLNDVFELSEQGGVQPKGCSIRVSVLQGLGVLKLHIRRVQQAVEHYTRCLRVMDLVPDYFGQRRLITVHIQMGYARLMNNQPKEAEASFILASDIARTSKLEEDTLFDAGNFPMYAPLISRSLMLMGFSKLASSYGLLKYGFTLAKLNQHAVNECIEMALEFLSLCSSGDQLKGAIYIIMSCCHARNAEVSLAIEYTNRAIEIYETYGNPRFHRIEDFLGESKGYISMEDGYLTVIEGNRVRGSNEVAECQIGDWADYLIWHQQHPGSE</sequence>
<dbReference type="InterPro" id="IPR056681">
    <property type="entry name" value="DUF7779"/>
</dbReference>
<dbReference type="Proteomes" id="UP000813427">
    <property type="component" value="Unassembled WGS sequence"/>
</dbReference>
<evidence type="ECO:0008006" key="5">
    <source>
        <dbReference type="Google" id="ProtNLM"/>
    </source>
</evidence>
<dbReference type="InterPro" id="IPR011990">
    <property type="entry name" value="TPR-like_helical_dom_sf"/>
</dbReference>
<dbReference type="Gene3D" id="1.25.40.10">
    <property type="entry name" value="Tetratricopeptide repeat domain"/>
    <property type="match status" value="1"/>
</dbReference>
<dbReference type="InterPro" id="IPR027417">
    <property type="entry name" value="P-loop_NTPase"/>
</dbReference>
<dbReference type="SUPFAM" id="SSF48452">
    <property type="entry name" value="TPR-like"/>
    <property type="match status" value="1"/>
</dbReference>
<evidence type="ECO:0000259" key="2">
    <source>
        <dbReference type="Pfam" id="PF25000"/>
    </source>
</evidence>
<dbReference type="Pfam" id="PF00931">
    <property type="entry name" value="NB-ARC"/>
    <property type="match status" value="1"/>
</dbReference>
<dbReference type="InterPro" id="IPR019734">
    <property type="entry name" value="TPR_rpt"/>
</dbReference>
<dbReference type="PANTHER" id="PTHR35205:SF1">
    <property type="entry name" value="ZU5 DOMAIN-CONTAINING PROTEIN"/>
    <property type="match status" value="1"/>
</dbReference>
<gene>
    <name evidence="3" type="ORF">BKA59DRAFT_556244</name>
</gene>
<dbReference type="EMBL" id="JAGPXF010000004">
    <property type="protein sequence ID" value="KAH7246561.1"/>
    <property type="molecule type" value="Genomic_DNA"/>
</dbReference>
<name>A0A8K0WCZ5_9HYPO</name>
<comment type="caution">
    <text evidence="3">The sequence shown here is derived from an EMBL/GenBank/DDBJ whole genome shotgun (WGS) entry which is preliminary data.</text>
</comment>
<accession>A0A8K0WCZ5</accession>
<dbReference type="SMART" id="SM00028">
    <property type="entry name" value="TPR"/>
    <property type="match status" value="4"/>
</dbReference>